<evidence type="ECO:0000313" key="2">
    <source>
        <dbReference type="EMBL" id="QDQ70833.1"/>
    </source>
</evidence>
<organism evidence="2">
    <name type="scientific">Zoysia japonica</name>
    <name type="common">Korean lawngrass</name>
    <dbReference type="NCBI Taxonomy" id="309978"/>
    <lineage>
        <taxon>Eukaryota</taxon>
        <taxon>Viridiplantae</taxon>
        <taxon>Streptophyta</taxon>
        <taxon>Embryophyta</taxon>
        <taxon>Tracheophyta</taxon>
        <taxon>Spermatophyta</taxon>
        <taxon>Magnoliopsida</taxon>
        <taxon>Liliopsida</taxon>
        <taxon>Poales</taxon>
        <taxon>Poaceae</taxon>
        <taxon>PACMAD clade</taxon>
        <taxon>Chloridoideae</taxon>
        <taxon>Zoysieae</taxon>
        <taxon>Zoysiinae</taxon>
        <taxon>Zoysia</taxon>
    </lineage>
</organism>
<dbReference type="AlphaFoldDB" id="A0A516UX69"/>
<dbReference type="EMBL" id="MK283740">
    <property type="protein sequence ID" value="QDQ70833.1"/>
    <property type="molecule type" value="mRNA"/>
</dbReference>
<reference evidence="2" key="1">
    <citation type="submission" date="2018-12" db="EMBL/GenBank/DDBJ databases">
        <title>Generating of a full length cDNA library using senescence leaves of Zoysia japonica and Yeast One-hybrid screening validation.</title>
        <authorList>
            <person name="Teng K."/>
            <person name="Tan P."/>
        </authorList>
    </citation>
    <scope>NUCLEOTIDE SEQUENCE</scope>
</reference>
<protein>
    <submittedName>
        <fullName evidence="2">Uncharacterized protein</fullName>
    </submittedName>
</protein>
<evidence type="ECO:0000256" key="1">
    <source>
        <dbReference type="SAM" id="MobiDB-lite"/>
    </source>
</evidence>
<feature type="region of interest" description="Disordered" evidence="1">
    <location>
        <begin position="1"/>
        <end position="22"/>
    </location>
</feature>
<proteinExistence type="evidence at transcript level"/>
<name>A0A516UX69_9POAL</name>
<accession>A0A516UX69</accession>
<sequence length="101" mass="11039">MIGTHDCTATEGIPARSPPQQGAPPLPIILVILDLCPQVRRSANRVRLSTARCGSFSTNSSESFLPHQSASDSIRFSPIPWRHIGLKNFDGNFSAIRLSHM</sequence>